<feature type="transmembrane region" description="Helical" evidence="1">
    <location>
        <begin position="87"/>
        <end position="106"/>
    </location>
</feature>
<evidence type="ECO:0000313" key="2">
    <source>
        <dbReference type="EMBL" id="GGC79848.1"/>
    </source>
</evidence>
<dbReference type="Proteomes" id="UP000619534">
    <property type="component" value="Unassembled WGS sequence"/>
</dbReference>
<dbReference type="Pfam" id="PF12811">
    <property type="entry name" value="BaxI_1"/>
    <property type="match status" value="1"/>
</dbReference>
<dbReference type="RefSeq" id="WP_062445556.1">
    <property type="nucleotide sequence ID" value="NZ_BMCJ01000001.1"/>
</dbReference>
<dbReference type="PANTHER" id="PTHR41282">
    <property type="entry name" value="CONSERVED TRANSMEMBRANE PROTEIN-RELATED"/>
    <property type="match status" value="1"/>
</dbReference>
<evidence type="ECO:0000256" key="1">
    <source>
        <dbReference type="SAM" id="Phobius"/>
    </source>
</evidence>
<feature type="transmembrane region" description="Helical" evidence="1">
    <location>
        <begin position="178"/>
        <end position="199"/>
    </location>
</feature>
<dbReference type="InterPro" id="IPR010539">
    <property type="entry name" value="BaxI_1-like"/>
</dbReference>
<comment type="caution">
    <text evidence="2">The sequence shown here is derived from an EMBL/GenBank/DDBJ whole genome shotgun (WGS) entry which is preliminary data.</text>
</comment>
<sequence>MRTANPTLNDRTFNKQRAATGKRTMTLQGTVNRVFILLFLLMATAYYTWNLYAAGEPVGIYIWVGIIGSLIFALITAFVPKAAPVTAPVYAALEGLFIGAISAQYASLYEGIVVQAALLTIMTLFGLLIIYKLRIIKVTKNFRMGVMAATLGIFLVYLVDIVLRVFTSSMHVPLLHESSLLGIGISLFIVAIAALNLVLDFDFIERASNRGVPKHMEWYGAFGLVVTLVWLYIEMLRLLAKLRSR</sequence>
<keyword evidence="3" id="KW-1185">Reference proteome</keyword>
<dbReference type="PANTHER" id="PTHR41282:SF1">
    <property type="entry name" value="CONSERVED TRANSMEMBRANE PROTEIN-RELATED"/>
    <property type="match status" value="1"/>
</dbReference>
<accession>A0ABQ1NL42</accession>
<organism evidence="2 3">
    <name type="scientific">Thalassobacillus devorans</name>
    <dbReference type="NCBI Taxonomy" id="279813"/>
    <lineage>
        <taxon>Bacteria</taxon>
        <taxon>Bacillati</taxon>
        <taxon>Bacillota</taxon>
        <taxon>Bacilli</taxon>
        <taxon>Bacillales</taxon>
        <taxon>Bacillaceae</taxon>
        <taxon>Thalassobacillus</taxon>
    </lineage>
</organism>
<gene>
    <name evidence="2" type="ORF">GCM10007216_07930</name>
</gene>
<dbReference type="EMBL" id="BMCJ01000001">
    <property type="protein sequence ID" value="GGC79848.1"/>
    <property type="molecule type" value="Genomic_DNA"/>
</dbReference>
<feature type="transmembrane region" description="Helical" evidence="1">
    <location>
        <begin position="112"/>
        <end position="133"/>
    </location>
</feature>
<protein>
    <submittedName>
        <fullName evidence="2">Membrane protein</fullName>
    </submittedName>
</protein>
<dbReference type="PIRSF" id="PIRSF009160">
    <property type="entry name" value="UCP009160"/>
    <property type="match status" value="1"/>
</dbReference>
<reference evidence="3" key="1">
    <citation type="journal article" date="2019" name="Int. J. Syst. Evol. Microbiol.">
        <title>The Global Catalogue of Microorganisms (GCM) 10K type strain sequencing project: providing services to taxonomists for standard genome sequencing and annotation.</title>
        <authorList>
            <consortium name="The Broad Institute Genomics Platform"/>
            <consortium name="The Broad Institute Genome Sequencing Center for Infectious Disease"/>
            <person name="Wu L."/>
            <person name="Ma J."/>
        </authorList>
    </citation>
    <scope>NUCLEOTIDE SEQUENCE [LARGE SCALE GENOMIC DNA]</scope>
    <source>
        <strain evidence="3">CCM 7282</strain>
    </source>
</reference>
<name>A0ABQ1NL42_9BACI</name>
<keyword evidence="1" id="KW-1133">Transmembrane helix</keyword>
<feature type="transmembrane region" description="Helical" evidence="1">
    <location>
        <begin position="30"/>
        <end position="48"/>
    </location>
</feature>
<proteinExistence type="predicted"/>
<feature type="transmembrane region" description="Helical" evidence="1">
    <location>
        <begin position="145"/>
        <end position="166"/>
    </location>
</feature>
<keyword evidence="1" id="KW-0812">Transmembrane</keyword>
<feature type="transmembrane region" description="Helical" evidence="1">
    <location>
        <begin position="219"/>
        <end position="240"/>
    </location>
</feature>
<keyword evidence="1" id="KW-0472">Membrane</keyword>
<feature type="transmembrane region" description="Helical" evidence="1">
    <location>
        <begin position="60"/>
        <end position="80"/>
    </location>
</feature>
<evidence type="ECO:0000313" key="3">
    <source>
        <dbReference type="Proteomes" id="UP000619534"/>
    </source>
</evidence>